<protein>
    <submittedName>
        <fullName evidence="5">PGF-CTERM sorting domain-containing protein</fullName>
    </submittedName>
</protein>
<keyword evidence="6" id="KW-1185">Reference proteome</keyword>
<dbReference type="Pfam" id="PF07752">
    <property type="entry name" value="S-layer"/>
    <property type="match status" value="2"/>
</dbReference>
<accession>A0A7Z8KQF4</accession>
<evidence type="ECO:0000259" key="3">
    <source>
        <dbReference type="Pfam" id="PF07752"/>
    </source>
</evidence>
<dbReference type="InterPro" id="IPR006457">
    <property type="entry name" value="S_layer-rel_Mac"/>
</dbReference>
<gene>
    <name evidence="5" type="ORF">FKV42_00565</name>
</gene>
<comment type="caution">
    <text evidence="5">The sequence shown here is derived from an EMBL/GenBank/DDBJ whole genome shotgun (WGS) entry which is preliminary data.</text>
</comment>
<dbReference type="Gene3D" id="2.60.40.4190">
    <property type="match status" value="2"/>
</dbReference>
<keyword evidence="1" id="KW-0732">Signal</keyword>
<feature type="region of interest" description="Disordered" evidence="2">
    <location>
        <begin position="599"/>
        <end position="655"/>
    </location>
</feature>
<dbReference type="RefSeq" id="WP_154808306.1">
    <property type="nucleotide sequence ID" value="NZ_VIAQ01000006.1"/>
</dbReference>
<evidence type="ECO:0000256" key="1">
    <source>
        <dbReference type="ARBA" id="ARBA00022729"/>
    </source>
</evidence>
<dbReference type="GO" id="GO:0005886">
    <property type="term" value="C:plasma membrane"/>
    <property type="evidence" value="ECO:0007669"/>
    <property type="project" value="UniProtKB-SubCell"/>
</dbReference>
<organism evidence="5 6">
    <name type="scientific">Methanolobus vulcani</name>
    <dbReference type="NCBI Taxonomy" id="38026"/>
    <lineage>
        <taxon>Archaea</taxon>
        <taxon>Methanobacteriati</taxon>
        <taxon>Methanobacteriota</taxon>
        <taxon>Stenosarchaea group</taxon>
        <taxon>Methanomicrobia</taxon>
        <taxon>Methanosarcinales</taxon>
        <taxon>Methanosarcinaceae</taxon>
        <taxon>Methanolobus</taxon>
    </lineage>
</organism>
<dbReference type="Proteomes" id="UP000319335">
    <property type="component" value="Unassembled WGS sequence"/>
</dbReference>
<dbReference type="NCBIfam" id="TIGR04126">
    <property type="entry name" value="PGF_CTERM"/>
    <property type="match status" value="1"/>
</dbReference>
<name>A0A7Z8KQF4_9EURY</name>
<dbReference type="GO" id="GO:0030115">
    <property type="term" value="C:S-layer"/>
    <property type="evidence" value="ECO:0007669"/>
    <property type="project" value="UniProtKB-SubCell"/>
</dbReference>
<evidence type="ECO:0000259" key="4">
    <source>
        <dbReference type="Pfam" id="PF18204"/>
    </source>
</evidence>
<proteinExistence type="predicted"/>
<reference evidence="5 6" key="1">
    <citation type="submission" date="2019-06" db="EMBL/GenBank/DDBJ databases">
        <title>Draft genome sequence of Methanolobus vulcani B1d.</title>
        <authorList>
            <person name="Creighbaum A.J."/>
            <person name="Ticak T."/>
            <person name="Hariraju D."/>
            <person name="Arivett B.A."/>
            <person name="Ferguson D.J.Jr."/>
        </authorList>
    </citation>
    <scope>NUCLEOTIDE SEQUENCE [LARGE SCALE GENOMIC DNA]</scope>
    <source>
        <strain evidence="5 6">B1d</strain>
    </source>
</reference>
<dbReference type="OrthoDB" id="137508at2157"/>
<feature type="compositionally biased region" description="Acidic residues" evidence="2">
    <location>
        <begin position="607"/>
        <end position="655"/>
    </location>
</feature>
<evidence type="ECO:0000313" key="6">
    <source>
        <dbReference type="Proteomes" id="UP000319335"/>
    </source>
</evidence>
<feature type="domain" description="S-layer family duplication" evidence="3">
    <location>
        <begin position="336"/>
        <end position="584"/>
    </location>
</feature>
<feature type="domain" description="S-layer family duplication" evidence="3">
    <location>
        <begin position="49"/>
        <end position="303"/>
    </location>
</feature>
<evidence type="ECO:0000256" key="2">
    <source>
        <dbReference type="SAM" id="MobiDB-lite"/>
    </source>
</evidence>
<dbReference type="NCBIfam" id="TIGR01567">
    <property type="entry name" value="S_layer_rel_Mac"/>
    <property type="match status" value="2"/>
</dbReference>
<dbReference type="InterPro" id="IPR026371">
    <property type="entry name" value="PGF_CTERM"/>
</dbReference>
<sequence length="677" mass="74784">MKRFTTIALVALIALAALIAPAVAVEDTVEVRSEVFNGANFTEIFAAESGDIIINATNFAGFWYDLDEGLSSEELRIVNGSTDGDNVIYKEGGLYYNATIKQTSYECADFSVEPADTHPDDNDTFPIIGVFAEEYVPTADDDAGQLVKLLLDNDDKYTLTTGSALELAGGYELTAKQIDVDGEQVWMELSKDGEFVEDEVMDIDGNENTWDYEVDIGDEDDVIVFRVYVSDVFQGQVDSLAVVEGLWLVDYEDVLEIEEDDEFGELEVVTIDDTITMYNSNAITLSNDDTIDIAEGMTIETADSDAGDLRFYLIKEYTDAGTYEVRGSVAEGIGLATWDASTFAGFWYDLDADKSSETLNVTVTGTNTVAKEGGIWYNATIQQTDYECADFSVEPADTHPDDNDTFPIIGLFAEEYVPTADDDAGQLVKLLIDSDDKYTLTTGSALELAGGYELTAKQIDVDGEQVWMELSKDGEFVEDEVMDVAGDENTWDYEVDIGDEDDVIVFRVYVSDVFQGQVDSLAVVEGLWLVDYEDVLEVEEDDEFGELEVVTIDDTITMYNSNAITLSSDKTIDLAEDMKLKTADNDTLRYYPFVERTIGESAPVTEETPEETPEETTEEVTEETPEEVTEETTEEVTEETTEEAEDTTEPVEEDSPGFEAVFAVAGLLAVAYLVRRN</sequence>
<evidence type="ECO:0000313" key="5">
    <source>
        <dbReference type="EMBL" id="TQD28202.1"/>
    </source>
</evidence>
<dbReference type="AlphaFoldDB" id="A0A7Z8KQF4"/>
<dbReference type="EMBL" id="VIAQ01000006">
    <property type="protein sequence ID" value="TQD28202.1"/>
    <property type="molecule type" value="Genomic_DNA"/>
</dbReference>
<dbReference type="Pfam" id="PF18204">
    <property type="entry name" value="PGF-CTERM"/>
    <property type="match status" value="1"/>
</dbReference>
<feature type="domain" description="PGF-CTERM archaeal protein-sorting signal" evidence="4">
    <location>
        <begin position="656"/>
        <end position="676"/>
    </location>
</feature>
<dbReference type="Gene3D" id="2.60.98.40">
    <property type="match status" value="2"/>
</dbReference>